<dbReference type="AlphaFoldDB" id="A0A415HFA2"/>
<organism evidence="3 4">
    <name type="scientific">Bacteroides xylanisolvens</name>
    <dbReference type="NCBI Taxonomy" id="371601"/>
    <lineage>
        <taxon>Bacteria</taxon>
        <taxon>Pseudomonadati</taxon>
        <taxon>Bacteroidota</taxon>
        <taxon>Bacteroidia</taxon>
        <taxon>Bacteroidales</taxon>
        <taxon>Bacteroidaceae</taxon>
        <taxon>Bacteroides</taxon>
    </lineage>
</organism>
<feature type="chain" id="PRO_5019157948" evidence="1">
    <location>
        <begin position="23"/>
        <end position="505"/>
    </location>
</feature>
<evidence type="ECO:0000313" key="4">
    <source>
        <dbReference type="Proteomes" id="UP000284417"/>
    </source>
</evidence>
<dbReference type="GO" id="GO:2001070">
    <property type="term" value="F:starch binding"/>
    <property type="evidence" value="ECO:0007669"/>
    <property type="project" value="InterPro"/>
</dbReference>
<feature type="signal peptide" evidence="1">
    <location>
        <begin position="1"/>
        <end position="22"/>
    </location>
</feature>
<sequence length="505" mass="56041">MKKYIYQLLCSLFIGGTMVACAEDYMETDKGHDTLTLSVNQQELVLNEKNHSQEALALSWTTGTNYGSGNRISYTLELAKAGTDFANPYSVDLGTGTYQWTKKVEELNQFLHTQFGIGYAVKAELEARITAVVAGMEDQKQIATAAFTVTTYQPVTTTLYLIGDAAPSEWNADNATAMERTDNGQFTWTGKLNVGSFKFITTLGEFLPSYNRDATAGEGLKLTYRTSGDQPDEQFTISKEATYIVKANLLDLTLTLTETEDIGWRYEEFFIVGSFTGNGGWGFEALSKDAAQMDLFHYGAVIPWKADGEFKFASVADFGQADAFFHPTMANAPYTSTSVVLGGDDDTKWQMKEAECGKPYKVWFYTGKGKEKMLMRPFTPYEGLYLVGEATPNGWDLGNATPMTKSADSPYIFTWSGTLKTGEMKISCDKQSDWNGDWFMADKSNKAPTGEVETALFVTKSDAELNSMYPDADLGSLDYKWNIQEAGSYRITIDQLKETISIVKQ</sequence>
<comment type="caution">
    <text evidence="3">The sequence shown here is derived from an EMBL/GenBank/DDBJ whole genome shotgun (WGS) entry which is preliminary data.</text>
</comment>
<protein>
    <submittedName>
        <fullName evidence="3">SusF/SusE family outer membrane protein</fullName>
    </submittedName>
</protein>
<gene>
    <name evidence="3" type="ORF">DW042_20975</name>
</gene>
<dbReference type="Proteomes" id="UP000284417">
    <property type="component" value="Unassembled WGS sequence"/>
</dbReference>
<dbReference type="PROSITE" id="PS51257">
    <property type="entry name" value="PROKAR_LIPOPROTEIN"/>
    <property type="match status" value="1"/>
</dbReference>
<accession>A0A415HFA2</accession>
<evidence type="ECO:0000256" key="1">
    <source>
        <dbReference type="SAM" id="SignalP"/>
    </source>
</evidence>
<name>A0A415HFA2_9BACE</name>
<evidence type="ECO:0000313" key="3">
    <source>
        <dbReference type="EMBL" id="RHK91217.1"/>
    </source>
</evidence>
<keyword evidence="1" id="KW-0732">Signal</keyword>
<reference evidence="3 4" key="1">
    <citation type="submission" date="2018-08" db="EMBL/GenBank/DDBJ databases">
        <title>A genome reference for cultivated species of the human gut microbiota.</title>
        <authorList>
            <person name="Zou Y."/>
            <person name="Xue W."/>
            <person name="Luo G."/>
        </authorList>
    </citation>
    <scope>NUCLEOTIDE SEQUENCE [LARGE SCALE GENOMIC DNA]</scope>
    <source>
        <strain evidence="3 4">AF39-6AC</strain>
    </source>
</reference>
<evidence type="ECO:0000259" key="2">
    <source>
        <dbReference type="Pfam" id="PF14292"/>
    </source>
</evidence>
<feature type="domain" description="SusE outer membrane protein" evidence="2">
    <location>
        <begin position="23"/>
        <end position="129"/>
    </location>
</feature>
<dbReference type="InterPro" id="IPR025970">
    <property type="entry name" value="SusE"/>
</dbReference>
<dbReference type="RefSeq" id="WP_118408660.1">
    <property type="nucleotide sequence ID" value="NZ_QROC01000037.1"/>
</dbReference>
<dbReference type="GO" id="GO:0019867">
    <property type="term" value="C:outer membrane"/>
    <property type="evidence" value="ECO:0007669"/>
    <property type="project" value="InterPro"/>
</dbReference>
<proteinExistence type="predicted"/>
<dbReference type="Pfam" id="PF14292">
    <property type="entry name" value="SusE"/>
    <property type="match status" value="1"/>
</dbReference>
<dbReference type="EMBL" id="QROC01000037">
    <property type="protein sequence ID" value="RHK91217.1"/>
    <property type="molecule type" value="Genomic_DNA"/>
</dbReference>
<dbReference type="Gene3D" id="2.60.40.3620">
    <property type="match status" value="2"/>
</dbReference>